<comment type="caution">
    <text evidence="1">The sequence shown here is derived from an EMBL/GenBank/DDBJ whole genome shotgun (WGS) entry which is preliminary data.</text>
</comment>
<proteinExistence type="predicted"/>
<dbReference type="Proteomes" id="UP001160390">
    <property type="component" value="Unassembled WGS sequence"/>
</dbReference>
<sequence>MQLPQNQKATSSFSHRILEFQIPGWNMILAKFQQISTQRTPHKITVALTAFKRQLFTFDRPTYRNIAGEHYPDKDPIVDEEYPWYPIYRPEPLHVFQRLPEIRLSVLYIFGESSKLSPVQERENKMAHCGHLVPMGKVGECTAAITHFLGIELDRWKTGERRVSNVLEGKKPTEENHD</sequence>
<keyword evidence="2" id="KW-1185">Reference proteome</keyword>
<reference evidence="1" key="1">
    <citation type="submission" date="2023-01" db="EMBL/GenBank/DDBJ databases">
        <authorList>
            <person name="Piombo E."/>
        </authorList>
    </citation>
    <scope>NUCLEOTIDE SEQUENCE</scope>
</reference>
<dbReference type="EMBL" id="CABFNP030000645">
    <property type="protein sequence ID" value="CAI6073450.1"/>
    <property type="molecule type" value="Genomic_DNA"/>
</dbReference>
<dbReference type="Gene3D" id="3.40.50.1820">
    <property type="entry name" value="alpha/beta hydrolase"/>
    <property type="match status" value="1"/>
</dbReference>
<gene>
    <name evidence="1" type="ORF">CCHLO57077_00017298</name>
</gene>
<dbReference type="SUPFAM" id="SSF53474">
    <property type="entry name" value="alpha/beta-Hydrolases"/>
    <property type="match status" value="1"/>
</dbReference>
<evidence type="ECO:0000313" key="1">
    <source>
        <dbReference type="EMBL" id="CAI6073450.1"/>
    </source>
</evidence>
<organism evidence="1 2">
    <name type="scientific">Clonostachys chloroleuca</name>
    <dbReference type="NCBI Taxonomy" id="1926264"/>
    <lineage>
        <taxon>Eukaryota</taxon>
        <taxon>Fungi</taxon>
        <taxon>Dikarya</taxon>
        <taxon>Ascomycota</taxon>
        <taxon>Pezizomycotina</taxon>
        <taxon>Sordariomycetes</taxon>
        <taxon>Hypocreomycetidae</taxon>
        <taxon>Hypocreales</taxon>
        <taxon>Bionectriaceae</taxon>
        <taxon>Clonostachys</taxon>
    </lineage>
</organism>
<evidence type="ECO:0000313" key="2">
    <source>
        <dbReference type="Proteomes" id="UP001160390"/>
    </source>
</evidence>
<name>A0AA35PXY6_9HYPO</name>
<dbReference type="InterPro" id="IPR029058">
    <property type="entry name" value="AB_hydrolase_fold"/>
</dbReference>
<dbReference type="AlphaFoldDB" id="A0AA35PXY6"/>
<protein>
    <submittedName>
        <fullName evidence="1">Uncharacterized protein</fullName>
    </submittedName>
</protein>
<accession>A0AA35PXY6</accession>